<protein>
    <recommendedName>
        <fullName evidence="7">PARP-type domain-containing protein</fullName>
    </recommendedName>
</protein>
<accession>A0A194V158</accession>
<feature type="domain" description="PARP-type" evidence="7">
    <location>
        <begin position="8"/>
        <end position="101"/>
    </location>
</feature>
<dbReference type="GO" id="GO:0008270">
    <property type="term" value="F:zinc ion binding"/>
    <property type="evidence" value="ECO:0007669"/>
    <property type="project" value="UniProtKB-KW"/>
</dbReference>
<dbReference type="GO" id="GO:0000785">
    <property type="term" value="C:chromatin"/>
    <property type="evidence" value="ECO:0007669"/>
    <property type="project" value="InterPro"/>
</dbReference>
<dbReference type="STRING" id="694573.A0A194V158"/>
<dbReference type="AlphaFoldDB" id="A0A194V158"/>
<keyword evidence="5" id="KW-0539">Nucleus</keyword>
<evidence type="ECO:0000313" key="9">
    <source>
        <dbReference type="Proteomes" id="UP000078576"/>
    </source>
</evidence>
<comment type="subcellular location">
    <subcellularLocation>
        <location evidence="1">Nucleus</location>
    </subcellularLocation>
</comment>
<dbReference type="InterPro" id="IPR001510">
    <property type="entry name" value="Znf_PARP"/>
</dbReference>
<feature type="region of interest" description="Disordered" evidence="6">
    <location>
        <begin position="106"/>
        <end position="231"/>
    </location>
</feature>
<feature type="compositionally biased region" description="Basic and acidic residues" evidence="6">
    <location>
        <begin position="179"/>
        <end position="195"/>
    </location>
</feature>
<keyword evidence="4" id="KW-0862">Zinc</keyword>
<evidence type="ECO:0000313" key="8">
    <source>
        <dbReference type="EMBL" id="KUI57649.1"/>
    </source>
</evidence>
<evidence type="ECO:0000256" key="6">
    <source>
        <dbReference type="SAM" id="MobiDB-lite"/>
    </source>
</evidence>
<evidence type="ECO:0000256" key="5">
    <source>
        <dbReference type="ARBA" id="ARBA00023242"/>
    </source>
</evidence>
<dbReference type="Pfam" id="PF00645">
    <property type="entry name" value="zf-PARP"/>
    <property type="match status" value="1"/>
</dbReference>
<reference evidence="9" key="1">
    <citation type="submission" date="2014-12" db="EMBL/GenBank/DDBJ databases">
        <title>Genome Sequence of Valsa Canker Pathogens Uncovers a Specific Adaption of Colonization on Woody Bark.</title>
        <authorList>
            <person name="Yin Z."/>
            <person name="Liu H."/>
            <person name="Gao X."/>
            <person name="Li Z."/>
            <person name="Song N."/>
            <person name="Ke X."/>
            <person name="Dai Q."/>
            <person name="Wu Y."/>
            <person name="Sun Y."/>
            <person name="Xu J.-R."/>
            <person name="Kang Z.K."/>
            <person name="Wang L."/>
            <person name="Huang L."/>
        </authorList>
    </citation>
    <scope>NUCLEOTIDE SEQUENCE [LARGE SCALE GENOMIC DNA]</scope>
    <source>
        <strain evidence="9">SXYL134</strain>
    </source>
</reference>
<dbReference type="GO" id="GO:0006355">
    <property type="term" value="P:regulation of DNA-templated transcription"/>
    <property type="evidence" value="ECO:0007669"/>
    <property type="project" value="InterPro"/>
</dbReference>
<gene>
    <name evidence="8" type="ORF">VP1G_04967</name>
</gene>
<organism evidence="8 9">
    <name type="scientific">Cytospora mali</name>
    <name type="common">Apple Valsa canker fungus</name>
    <name type="synonym">Valsa mali</name>
    <dbReference type="NCBI Taxonomy" id="578113"/>
    <lineage>
        <taxon>Eukaryota</taxon>
        <taxon>Fungi</taxon>
        <taxon>Dikarya</taxon>
        <taxon>Ascomycota</taxon>
        <taxon>Pezizomycotina</taxon>
        <taxon>Sordariomycetes</taxon>
        <taxon>Sordariomycetidae</taxon>
        <taxon>Diaporthales</taxon>
        <taxon>Cytosporaceae</taxon>
        <taxon>Cytospora</taxon>
    </lineage>
</organism>
<name>A0A194V158_CYTMA</name>
<sequence>MPGQYRVEIASTGRAGCIETTCKKQAIKIQKGELRFGAWVEYEDRGSWKWKHWGCVSGAQIENLREAIRKGDDEYDFDMIDGYDELGDHPELQSKIRTAMTEGKIADEDFNGDPGYNVLGQKGIRGRAKKTKPDDDEGEKQPKKKGRAKKVKAEPGAESQETALDATPEKPKRKSRAKKTVDDEVEPEKAPEPAPKKKAGRPRKAVATGDDSQQVDSQDAAPKKRRGRKSA</sequence>
<dbReference type="OrthoDB" id="429950at2759"/>
<dbReference type="EMBL" id="KN714702">
    <property type="protein sequence ID" value="KUI57649.1"/>
    <property type="molecule type" value="Genomic_DNA"/>
</dbReference>
<keyword evidence="9" id="KW-1185">Reference proteome</keyword>
<feature type="compositionally biased region" description="Low complexity" evidence="6">
    <location>
        <begin position="205"/>
        <end position="219"/>
    </location>
</feature>
<dbReference type="GO" id="GO:0005634">
    <property type="term" value="C:nucleus"/>
    <property type="evidence" value="ECO:0007669"/>
    <property type="project" value="UniProtKB-SubCell"/>
</dbReference>
<evidence type="ECO:0000256" key="4">
    <source>
        <dbReference type="ARBA" id="ARBA00022833"/>
    </source>
</evidence>
<dbReference type="SUPFAM" id="SSF57716">
    <property type="entry name" value="Glucocorticoid receptor-like (DNA-binding domain)"/>
    <property type="match status" value="1"/>
</dbReference>
<dbReference type="Proteomes" id="UP000078576">
    <property type="component" value="Unassembled WGS sequence"/>
</dbReference>
<evidence type="ECO:0000256" key="3">
    <source>
        <dbReference type="ARBA" id="ARBA00022771"/>
    </source>
</evidence>
<dbReference type="InterPro" id="IPR036957">
    <property type="entry name" value="Znf_PARP_sf"/>
</dbReference>
<dbReference type="Gene3D" id="3.30.1740.10">
    <property type="entry name" value="Zinc finger, PARP-type"/>
    <property type="match status" value="1"/>
</dbReference>
<evidence type="ECO:0000256" key="2">
    <source>
        <dbReference type="ARBA" id="ARBA00022723"/>
    </source>
</evidence>
<dbReference type="GO" id="GO:0003677">
    <property type="term" value="F:DNA binding"/>
    <property type="evidence" value="ECO:0007669"/>
    <property type="project" value="InterPro"/>
</dbReference>
<dbReference type="PRINTS" id="PR00930">
    <property type="entry name" value="HIGHMOBLTYIY"/>
</dbReference>
<proteinExistence type="predicted"/>
<keyword evidence="3" id="KW-0863">Zinc-finger</keyword>
<evidence type="ECO:0000256" key="1">
    <source>
        <dbReference type="ARBA" id="ARBA00004123"/>
    </source>
</evidence>
<evidence type="ECO:0000259" key="7">
    <source>
        <dbReference type="SMART" id="SM01336"/>
    </source>
</evidence>
<keyword evidence="2" id="KW-0479">Metal-binding</keyword>
<dbReference type="InterPro" id="IPR000116">
    <property type="entry name" value="HMGA"/>
</dbReference>
<dbReference type="SMART" id="SM01336">
    <property type="entry name" value="zf-PARP"/>
    <property type="match status" value="1"/>
</dbReference>